<comment type="caution">
    <text evidence="1">The sequence shown here is derived from an EMBL/GenBank/DDBJ whole genome shotgun (WGS) entry which is preliminary data.</text>
</comment>
<accession>A0A699U2T7</accession>
<evidence type="ECO:0000313" key="1">
    <source>
        <dbReference type="EMBL" id="GFD16531.1"/>
    </source>
</evidence>
<dbReference type="AlphaFoldDB" id="A0A699U2T7"/>
<organism evidence="1">
    <name type="scientific">Tanacetum cinerariifolium</name>
    <name type="common">Dalmatian daisy</name>
    <name type="synonym">Chrysanthemum cinerariifolium</name>
    <dbReference type="NCBI Taxonomy" id="118510"/>
    <lineage>
        <taxon>Eukaryota</taxon>
        <taxon>Viridiplantae</taxon>
        <taxon>Streptophyta</taxon>
        <taxon>Embryophyta</taxon>
        <taxon>Tracheophyta</taxon>
        <taxon>Spermatophyta</taxon>
        <taxon>Magnoliopsida</taxon>
        <taxon>eudicotyledons</taxon>
        <taxon>Gunneridae</taxon>
        <taxon>Pentapetalae</taxon>
        <taxon>asterids</taxon>
        <taxon>campanulids</taxon>
        <taxon>Asterales</taxon>
        <taxon>Asteraceae</taxon>
        <taxon>Asteroideae</taxon>
        <taxon>Anthemideae</taxon>
        <taxon>Anthemidinae</taxon>
        <taxon>Tanacetum</taxon>
    </lineage>
</organism>
<protein>
    <submittedName>
        <fullName evidence="1">Uncharacterized protein</fullName>
    </submittedName>
</protein>
<feature type="non-terminal residue" evidence="1">
    <location>
        <position position="1"/>
    </location>
</feature>
<sequence length="82" mass="9023">AEHGDRPVTAGRKHLLEETHVRCAGNGGLDADGLGQRQPEYREAVSHTDTEVNGQCGRWNEPAVETALGDNALFRQERRLSD</sequence>
<name>A0A699U2T7_TANCI</name>
<proteinExistence type="predicted"/>
<gene>
    <name evidence="1" type="ORF">Tci_888500</name>
</gene>
<reference evidence="1" key="1">
    <citation type="journal article" date="2019" name="Sci. Rep.">
        <title>Draft genome of Tanacetum cinerariifolium, the natural source of mosquito coil.</title>
        <authorList>
            <person name="Yamashiro T."/>
            <person name="Shiraishi A."/>
            <person name="Satake H."/>
            <person name="Nakayama K."/>
        </authorList>
    </citation>
    <scope>NUCLEOTIDE SEQUENCE</scope>
</reference>
<dbReference type="EMBL" id="BKCJ011293856">
    <property type="protein sequence ID" value="GFD16531.1"/>
    <property type="molecule type" value="Genomic_DNA"/>
</dbReference>